<dbReference type="GO" id="GO:0005351">
    <property type="term" value="F:carbohydrate:proton symporter activity"/>
    <property type="evidence" value="ECO:0007669"/>
    <property type="project" value="TreeGrafter"/>
</dbReference>
<dbReference type="RefSeq" id="XP_056044284.1">
    <property type="nucleotide sequence ID" value="XM_056187183.1"/>
</dbReference>
<gene>
    <name evidence="9" type="ORF">POJ06DRAFT_249610</name>
</gene>
<evidence type="ECO:0000256" key="6">
    <source>
        <dbReference type="ARBA" id="ARBA00023136"/>
    </source>
</evidence>
<evidence type="ECO:0000259" key="8">
    <source>
        <dbReference type="PROSITE" id="PS50850"/>
    </source>
</evidence>
<evidence type="ECO:0000256" key="7">
    <source>
        <dbReference type="SAM" id="Phobius"/>
    </source>
</evidence>
<dbReference type="AlphaFoldDB" id="A0AAD7QST8"/>
<dbReference type="SUPFAM" id="SSF103473">
    <property type="entry name" value="MFS general substrate transporter"/>
    <property type="match status" value="1"/>
</dbReference>
<dbReference type="InterPro" id="IPR005828">
    <property type="entry name" value="MFS_sugar_transport-like"/>
</dbReference>
<evidence type="ECO:0000313" key="9">
    <source>
        <dbReference type="EMBL" id="KAJ8100834.1"/>
    </source>
</evidence>
<dbReference type="Pfam" id="PF00083">
    <property type="entry name" value="Sugar_tr"/>
    <property type="match status" value="1"/>
</dbReference>
<protein>
    <recommendedName>
        <fullName evidence="8">Major facilitator superfamily (MFS) profile domain-containing protein</fullName>
    </recommendedName>
</protein>
<evidence type="ECO:0000256" key="2">
    <source>
        <dbReference type="ARBA" id="ARBA00010992"/>
    </source>
</evidence>
<feature type="transmembrane region" description="Helical" evidence="7">
    <location>
        <begin position="46"/>
        <end position="68"/>
    </location>
</feature>
<dbReference type="Gene3D" id="1.20.1250.20">
    <property type="entry name" value="MFS general substrate transporter like domains"/>
    <property type="match status" value="1"/>
</dbReference>
<evidence type="ECO:0000313" key="10">
    <source>
        <dbReference type="Proteomes" id="UP001217417"/>
    </source>
</evidence>
<comment type="subcellular location">
    <subcellularLocation>
        <location evidence="1">Membrane</location>
        <topology evidence="1">Multi-pass membrane protein</topology>
    </subcellularLocation>
</comment>
<keyword evidence="6 7" id="KW-0472">Membrane</keyword>
<reference evidence="9" key="1">
    <citation type="submission" date="2023-03" db="EMBL/GenBank/DDBJ databases">
        <title>Near-Complete genome sequence of Lipomyces tetrasporous NRRL Y-64009, an oleaginous yeast capable of growing on lignocellulosic hydrolysates.</title>
        <authorList>
            <consortium name="Lawrence Berkeley National Laboratory"/>
            <person name="Jagtap S.S."/>
            <person name="Liu J.-J."/>
            <person name="Walukiewicz H.E."/>
            <person name="Pangilinan J."/>
            <person name="Lipzen A."/>
            <person name="Ahrendt S."/>
            <person name="Koriabine M."/>
            <person name="Cobaugh K."/>
            <person name="Salamov A."/>
            <person name="Yoshinaga Y."/>
            <person name="Ng V."/>
            <person name="Daum C."/>
            <person name="Grigoriev I.V."/>
            <person name="Slininger P.J."/>
            <person name="Dien B.S."/>
            <person name="Jin Y.-S."/>
            <person name="Rao C.V."/>
        </authorList>
    </citation>
    <scope>NUCLEOTIDE SEQUENCE</scope>
    <source>
        <strain evidence="9">NRRL Y-64009</strain>
    </source>
</reference>
<feature type="transmembrane region" description="Helical" evidence="7">
    <location>
        <begin position="118"/>
        <end position="146"/>
    </location>
</feature>
<accession>A0AAD7QST8</accession>
<sequence length="261" mass="29439">MSYSRQRYAKRLFLSMAIKMWSQLSGINVMMYYTGYVLKSAGIANVRFASSIQYIINLVMTVPSLLWIDRSGRWPSLLIGAPVMSFWHFLIGGLLMRYGKPNPTVNEPETWIVVGHTAVSRTILACFYLVVATFAVSWAPISWLYPPEIAPVRVRAKSVAVAAATNWATSFALGFGVPPLLRSISWRMFFLFGALNIAAFVHILFALEEMDEMFEHGEPLWKTFRAKGETDRLDKLARDIELYASVASNSEASQILKHLKS</sequence>
<dbReference type="PANTHER" id="PTHR48022:SF7">
    <property type="entry name" value="MAJOR FACILITATOR SUPERFAMILY (MFS) PROFILE DOMAIN-CONTAINING PROTEIN-RELATED"/>
    <property type="match status" value="1"/>
</dbReference>
<dbReference type="InterPro" id="IPR036259">
    <property type="entry name" value="MFS_trans_sf"/>
</dbReference>
<name>A0AAD7QST8_9ASCO</name>
<dbReference type="InterPro" id="IPR050360">
    <property type="entry name" value="MFS_Sugar_Transporters"/>
</dbReference>
<dbReference type="PRINTS" id="PR00171">
    <property type="entry name" value="SUGRTRNSPORT"/>
</dbReference>
<keyword evidence="4 7" id="KW-0812">Transmembrane</keyword>
<feature type="transmembrane region" description="Helical" evidence="7">
    <location>
        <begin position="184"/>
        <end position="207"/>
    </location>
</feature>
<proteinExistence type="inferred from homology"/>
<feature type="transmembrane region" description="Helical" evidence="7">
    <location>
        <begin position="12"/>
        <end position="34"/>
    </location>
</feature>
<feature type="transmembrane region" description="Helical" evidence="7">
    <location>
        <begin position="158"/>
        <end position="178"/>
    </location>
</feature>
<dbReference type="Proteomes" id="UP001217417">
    <property type="component" value="Unassembled WGS sequence"/>
</dbReference>
<dbReference type="InterPro" id="IPR003663">
    <property type="entry name" value="Sugar/inositol_transpt"/>
</dbReference>
<keyword evidence="3" id="KW-0813">Transport</keyword>
<dbReference type="GeneID" id="80882349"/>
<comment type="caution">
    <text evidence="9">The sequence shown here is derived from an EMBL/GenBank/DDBJ whole genome shotgun (WGS) entry which is preliminary data.</text>
</comment>
<comment type="similarity">
    <text evidence="2">Belongs to the major facilitator superfamily. Sugar transporter (TC 2.A.1.1) family.</text>
</comment>
<feature type="transmembrane region" description="Helical" evidence="7">
    <location>
        <begin position="77"/>
        <end position="98"/>
    </location>
</feature>
<organism evidence="9 10">
    <name type="scientific">Lipomyces tetrasporus</name>
    <dbReference type="NCBI Taxonomy" id="54092"/>
    <lineage>
        <taxon>Eukaryota</taxon>
        <taxon>Fungi</taxon>
        <taxon>Dikarya</taxon>
        <taxon>Ascomycota</taxon>
        <taxon>Saccharomycotina</taxon>
        <taxon>Lipomycetes</taxon>
        <taxon>Lipomycetales</taxon>
        <taxon>Lipomycetaceae</taxon>
        <taxon>Lipomyces</taxon>
    </lineage>
</organism>
<evidence type="ECO:0000256" key="5">
    <source>
        <dbReference type="ARBA" id="ARBA00022989"/>
    </source>
</evidence>
<keyword evidence="10" id="KW-1185">Reference proteome</keyword>
<evidence type="ECO:0000256" key="3">
    <source>
        <dbReference type="ARBA" id="ARBA00022448"/>
    </source>
</evidence>
<feature type="domain" description="Major facilitator superfamily (MFS) profile" evidence="8">
    <location>
        <begin position="1"/>
        <end position="211"/>
    </location>
</feature>
<dbReference type="EMBL" id="JARPMG010000004">
    <property type="protein sequence ID" value="KAJ8100834.1"/>
    <property type="molecule type" value="Genomic_DNA"/>
</dbReference>
<keyword evidence="5 7" id="KW-1133">Transmembrane helix</keyword>
<dbReference type="PANTHER" id="PTHR48022">
    <property type="entry name" value="PLASTIDIC GLUCOSE TRANSPORTER 4"/>
    <property type="match status" value="1"/>
</dbReference>
<dbReference type="PROSITE" id="PS50850">
    <property type="entry name" value="MFS"/>
    <property type="match status" value="1"/>
</dbReference>
<dbReference type="InterPro" id="IPR020846">
    <property type="entry name" value="MFS_dom"/>
</dbReference>
<evidence type="ECO:0000256" key="1">
    <source>
        <dbReference type="ARBA" id="ARBA00004141"/>
    </source>
</evidence>
<dbReference type="GO" id="GO:0016020">
    <property type="term" value="C:membrane"/>
    <property type="evidence" value="ECO:0007669"/>
    <property type="project" value="UniProtKB-SubCell"/>
</dbReference>
<evidence type="ECO:0000256" key="4">
    <source>
        <dbReference type="ARBA" id="ARBA00022692"/>
    </source>
</evidence>